<dbReference type="EMBL" id="QKWP01000704">
    <property type="protein sequence ID" value="RIB16069.1"/>
    <property type="molecule type" value="Genomic_DNA"/>
</dbReference>
<gene>
    <name evidence="1" type="ORF">C2G38_2190987</name>
</gene>
<proteinExistence type="predicted"/>
<evidence type="ECO:0000313" key="2">
    <source>
        <dbReference type="Proteomes" id="UP000266673"/>
    </source>
</evidence>
<organism evidence="1 2">
    <name type="scientific">Gigaspora rosea</name>
    <dbReference type="NCBI Taxonomy" id="44941"/>
    <lineage>
        <taxon>Eukaryota</taxon>
        <taxon>Fungi</taxon>
        <taxon>Fungi incertae sedis</taxon>
        <taxon>Mucoromycota</taxon>
        <taxon>Glomeromycotina</taxon>
        <taxon>Glomeromycetes</taxon>
        <taxon>Diversisporales</taxon>
        <taxon>Gigasporaceae</taxon>
        <taxon>Gigaspora</taxon>
    </lineage>
</organism>
<comment type="caution">
    <text evidence="1">The sequence shown here is derived from an EMBL/GenBank/DDBJ whole genome shotgun (WGS) entry which is preliminary data.</text>
</comment>
<keyword evidence="2" id="KW-1185">Reference proteome</keyword>
<reference evidence="1 2" key="1">
    <citation type="submission" date="2018-06" db="EMBL/GenBank/DDBJ databases">
        <title>Comparative genomics reveals the genomic features of Rhizophagus irregularis, R. cerebriforme, R. diaphanum and Gigaspora rosea, and their symbiotic lifestyle signature.</title>
        <authorList>
            <person name="Morin E."/>
            <person name="San Clemente H."/>
            <person name="Chen E.C.H."/>
            <person name="De La Providencia I."/>
            <person name="Hainaut M."/>
            <person name="Kuo A."/>
            <person name="Kohler A."/>
            <person name="Murat C."/>
            <person name="Tang N."/>
            <person name="Roy S."/>
            <person name="Loubradou J."/>
            <person name="Henrissat B."/>
            <person name="Grigoriev I.V."/>
            <person name="Corradi N."/>
            <person name="Roux C."/>
            <person name="Martin F.M."/>
        </authorList>
    </citation>
    <scope>NUCLEOTIDE SEQUENCE [LARGE SCALE GENOMIC DNA]</scope>
    <source>
        <strain evidence="1 2">DAOM 194757</strain>
    </source>
</reference>
<dbReference type="AlphaFoldDB" id="A0A397V562"/>
<evidence type="ECO:0000313" key="1">
    <source>
        <dbReference type="EMBL" id="RIB16069.1"/>
    </source>
</evidence>
<sequence>MDTWLEVVITSIYYINQLELDKLITPMYLYGDLSNLNKPDNSKVLKLYNSSLASLLDLNILQIEPNNIWILNQL</sequence>
<protein>
    <submittedName>
        <fullName evidence="1">Uncharacterized protein</fullName>
    </submittedName>
</protein>
<accession>A0A397V562</accession>
<dbReference type="Proteomes" id="UP000266673">
    <property type="component" value="Unassembled WGS sequence"/>
</dbReference>
<name>A0A397V562_9GLOM</name>